<evidence type="ECO:0000313" key="4">
    <source>
        <dbReference type="Proteomes" id="UP000001861"/>
    </source>
</evidence>
<proteinExistence type="predicted"/>
<evidence type="ECO:0000313" key="3">
    <source>
        <dbReference type="EMBL" id="EAU83616.1"/>
    </source>
</evidence>
<protein>
    <submittedName>
        <fullName evidence="3">NWD2</fullName>
    </submittedName>
</protein>
<dbReference type="AlphaFoldDB" id="A8P253"/>
<organism evidence="3 4">
    <name type="scientific">Coprinopsis cinerea (strain Okayama-7 / 130 / ATCC MYA-4618 / FGSC 9003)</name>
    <name type="common">Inky cap fungus</name>
    <name type="synonym">Hormographiella aspergillata</name>
    <dbReference type="NCBI Taxonomy" id="240176"/>
    <lineage>
        <taxon>Eukaryota</taxon>
        <taxon>Fungi</taxon>
        <taxon>Dikarya</taxon>
        <taxon>Basidiomycota</taxon>
        <taxon>Agaricomycotina</taxon>
        <taxon>Agaricomycetes</taxon>
        <taxon>Agaricomycetidae</taxon>
        <taxon>Agaricales</taxon>
        <taxon>Agaricineae</taxon>
        <taxon>Psathyrellaceae</taxon>
        <taxon>Coprinopsis</taxon>
    </lineage>
</organism>
<dbReference type="PANTHER" id="PTHR10039:SF17">
    <property type="entry name" value="FUNGAL STAND N-TERMINAL GOODBYE DOMAIN-CONTAINING PROTEIN-RELATED"/>
    <property type="match status" value="1"/>
</dbReference>
<dbReference type="EMBL" id="AACS02000013">
    <property type="protein sequence ID" value="EAU83616.1"/>
    <property type="molecule type" value="Genomic_DNA"/>
</dbReference>
<sequence length="853" mass="96891">MPIFERAQNLVINGGTFNDFSSSNGIEPLAYLEHYAASGATYDSAERYPPPRCHESTRVRILEILKGWVSQPREEREKSLFWLYAPVAMGKSTIAQTLAEECEVMDNLGASFFFSRLDARRNRAERFVASLALQLALSIRQLKPHIEAAVINNPTILSKSLPVQLQKLVIEPFQKIPRPEEDKTVVIDGLDECEGAKPLKDREREQRLVLELIQRLKEADLPLNIAIFSRPESWIEEAFDELETLSENTERYDLFSAAEKYADVERYLRDHFQRIRKARKHRHAMSQIQDPWPLEDAIQELVRRSSGQFGYVATVIRFVDDPYGNPPERLKLLLRNYPTSHGFSNPMKELDDLYLRILKSCPNREEMMQALGWLMVINMSALRHSKEAGAFVPLYDQVIAGKAGAMAKALRGLHAIVHIPSFITESQGTDEIPLDADSHTLIQQSNPSSVVYHNSFLEFLSNPSRSGTFHCDEAYWAIYAASRCLQFLSSNELADFSDDVLSLAAAFWPRGFFYFSRLPFERTPENIEACRLFATLFLARDLSTDFTCPGEGRTLFFHRSISFSASIFIDQPSIALECLSHWHKAYSDLFDDCMGSLSSEGRLYLERLFGSLYALTLDPSIPHTFEWRCILRQGGWKGSILQFENNDISSVLGEGALGFSRPFAWENLKDPETSMPRILELSPVAAVYGHLPPEFHSFMFPRLHSIHVSPAEVCNRLWDLFVSAATHDWGSANGDDIFYGVCLPLLDGIFGHLVLLDSIDGLYFLVSPSSALPTIRRVGDRDRFYVGDSADKAIIKLIFDKKVEMALAVLNFCEAMERLTLANGTLELGWFMGAHQPLFDEFRSDPYDFISRF</sequence>
<keyword evidence="1" id="KW-0677">Repeat</keyword>
<dbReference type="GeneID" id="6014825"/>
<accession>A8P253</accession>
<dbReference type="Gene3D" id="3.40.50.300">
    <property type="entry name" value="P-loop containing nucleotide triphosphate hydrolases"/>
    <property type="match status" value="1"/>
</dbReference>
<dbReference type="InterPro" id="IPR027417">
    <property type="entry name" value="P-loop_NTPase"/>
</dbReference>
<name>A8P253_COPC7</name>
<evidence type="ECO:0000256" key="1">
    <source>
        <dbReference type="ARBA" id="ARBA00022737"/>
    </source>
</evidence>
<dbReference type="InterPro" id="IPR056884">
    <property type="entry name" value="NPHP3-like_N"/>
</dbReference>
<dbReference type="OrthoDB" id="4760524at2759"/>
<comment type="caution">
    <text evidence="3">The sequence shown here is derived from an EMBL/GenBank/DDBJ whole genome shotgun (WGS) entry which is preliminary data.</text>
</comment>
<dbReference type="KEGG" id="cci:CC1G_07989"/>
<dbReference type="InParanoid" id="A8P253"/>
<dbReference type="Proteomes" id="UP000001861">
    <property type="component" value="Unassembled WGS sequence"/>
</dbReference>
<dbReference type="eggNOG" id="ENOG502S7Z6">
    <property type="taxonomic scope" value="Eukaryota"/>
</dbReference>
<dbReference type="SUPFAM" id="SSF52540">
    <property type="entry name" value="P-loop containing nucleoside triphosphate hydrolases"/>
    <property type="match status" value="1"/>
</dbReference>
<feature type="domain" description="Nephrocystin 3-like N-terminal" evidence="2">
    <location>
        <begin position="68"/>
        <end position="230"/>
    </location>
</feature>
<dbReference type="Pfam" id="PF24883">
    <property type="entry name" value="NPHP3_N"/>
    <property type="match status" value="1"/>
</dbReference>
<dbReference type="RefSeq" id="XP_001838248.1">
    <property type="nucleotide sequence ID" value="XM_001838196.1"/>
</dbReference>
<reference evidence="3 4" key="1">
    <citation type="journal article" date="2010" name="Proc. Natl. Acad. Sci. U.S.A.">
        <title>Insights into evolution of multicellular fungi from the assembled chromosomes of the mushroom Coprinopsis cinerea (Coprinus cinereus).</title>
        <authorList>
            <person name="Stajich J.E."/>
            <person name="Wilke S.K."/>
            <person name="Ahren D."/>
            <person name="Au C.H."/>
            <person name="Birren B.W."/>
            <person name="Borodovsky M."/>
            <person name="Burns C."/>
            <person name="Canback B."/>
            <person name="Casselton L.A."/>
            <person name="Cheng C.K."/>
            <person name="Deng J."/>
            <person name="Dietrich F.S."/>
            <person name="Fargo D.C."/>
            <person name="Farman M.L."/>
            <person name="Gathman A.C."/>
            <person name="Goldberg J."/>
            <person name="Guigo R."/>
            <person name="Hoegger P.J."/>
            <person name="Hooker J.B."/>
            <person name="Huggins A."/>
            <person name="James T.Y."/>
            <person name="Kamada T."/>
            <person name="Kilaru S."/>
            <person name="Kodira C."/>
            <person name="Kues U."/>
            <person name="Kupfer D."/>
            <person name="Kwan H.S."/>
            <person name="Lomsadze A."/>
            <person name="Li W."/>
            <person name="Lilly W.W."/>
            <person name="Ma L.J."/>
            <person name="Mackey A.J."/>
            <person name="Manning G."/>
            <person name="Martin F."/>
            <person name="Muraguchi H."/>
            <person name="Natvig D.O."/>
            <person name="Palmerini H."/>
            <person name="Ramesh M.A."/>
            <person name="Rehmeyer C.J."/>
            <person name="Roe B.A."/>
            <person name="Shenoy N."/>
            <person name="Stanke M."/>
            <person name="Ter-Hovhannisyan V."/>
            <person name="Tunlid A."/>
            <person name="Velagapudi R."/>
            <person name="Vision T.J."/>
            <person name="Zeng Q."/>
            <person name="Zolan M.E."/>
            <person name="Pukkila P.J."/>
        </authorList>
    </citation>
    <scope>NUCLEOTIDE SEQUENCE [LARGE SCALE GENOMIC DNA]</scope>
    <source>
        <strain evidence="4">Okayama-7 / 130 / ATCC MYA-4618 / FGSC 9003</strain>
    </source>
</reference>
<dbReference type="PANTHER" id="PTHR10039">
    <property type="entry name" value="AMELOGENIN"/>
    <property type="match status" value="1"/>
</dbReference>
<gene>
    <name evidence="3" type="ORF">CC1G_07989</name>
</gene>
<dbReference type="VEuPathDB" id="FungiDB:CC1G_07989"/>
<evidence type="ECO:0000259" key="2">
    <source>
        <dbReference type="Pfam" id="PF24883"/>
    </source>
</evidence>
<keyword evidence="4" id="KW-1185">Reference proteome</keyword>
<dbReference type="STRING" id="240176.A8P253"/>